<evidence type="ECO:0000313" key="3">
    <source>
        <dbReference type="EMBL" id="MBA8812362.1"/>
    </source>
</evidence>
<accession>A0A7W3JGB9</accession>
<dbReference type="Proteomes" id="UP000522688">
    <property type="component" value="Unassembled WGS sequence"/>
</dbReference>
<comment type="caution">
    <text evidence="3">The sequence shown here is derived from an EMBL/GenBank/DDBJ whole genome shotgun (WGS) entry which is preliminary data.</text>
</comment>
<evidence type="ECO:0000313" key="5">
    <source>
        <dbReference type="Proteomes" id="UP000522688"/>
    </source>
</evidence>
<dbReference type="EMBL" id="BJUV01000042">
    <property type="protein sequence ID" value="GEK84541.1"/>
    <property type="molecule type" value="Genomic_DNA"/>
</dbReference>
<keyword evidence="1" id="KW-0472">Membrane</keyword>
<feature type="transmembrane region" description="Helical" evidence="1">
    <location>
        <begin position="101"/>
        <end position="124"/>
    </location>
</feature>
<organism evidence="3 5">
    <name type="scientific">Frigoribacterium faeni</name>
    <dbReference type="NCBI Taxonomy" id="145483"/>
    <lineage>
        <taxon>Bacteria</taxon>
        <taxon>Bacillati</taxon>
        <taxon>Actinomycetota</taxon>
        <taxon>Actinomycetes</taxon>
        <taxon>Micrococcales</taxon>
        <taxon>Microbacteriaceae</taxon>
        <taxon>Frigoribacterium</taxon>
    </lineage>
</organism>
<dbReference type="RefSeq" id="WP_146856863.1">
    <property type="nucleotide sequence ID" value="NZ_BAAAHR010000002.1"/>
</dbReference>
<keyword evidence="4" id="KW-1185">Reference proteome</keyword>
<dbReference type="AlphaFoldDB" id="A0A7W3JGB9"/>
<dbReference type="EMBL" id="JACGWW010000001">
    <property type="protein sequence ID" value="MBA8812362.1"/>
    <property type="molecule type" value="Genomic_DNA"/>
</dbReference>
<name>A0A7W3JGB9_9MICO</name>
<sequence length="127" mass="13515">MSATSRQPDRATGRRRASLVLFTAIAVLFGLLYAYDLYEAVTNLVSVPGEARYANNDFYAENGLDGLVASPPWAALVANVALPPVTYVVAFLLARRRRLPVVALIMVAGLAASAALSLSITAYVQSV</sequence>
<proteinExistence type="predicted"/>
<protein>
    <submittedName>
        <fullName evidence="3">Uncharacterized protein</fullName>
    </submittedName>
</protein>
<gene>
    <name evidence="3" type="ORF">FB463_000586</name>
    <name evidence="2" type="ORF">FFA01_28500</name>
</gene>
<evidence type="ECO:0000313" key="4">
    <source>
        <dbReference type="Proteomes" id="UP000321154"/>
    </source>
</evidence>
<dbReference type="OrthoDB" id="5126445at2"/>
<reference evidence="2 4" key="1">
    <citation type="submission" date="2019-07" db="EMBL/GenBank/DDBJ databases">
        <title>Whole genome shotgun sequence of Frigoribacterium faeni NBRC 103066.</title>
        <authorList>
            <person name="Hosoyama A."/>
            <person name="Uohara A."/>
            <person name="Ohji S."/>
            <person name="Ichikawa N."/>
        </authorList>
    </citation>
    <scope>NUCLEOTIDE SEQUENCE [LARGE SCALE GENOMIC DNA]</scope>
    <source>
        <strain evidence="2 4">NBRC 103066</strain>
    </source>
</reference>
<evidence type="ECO:0000256" key="1">
    <source>
        <dbReference type="SAM" id="Phobius"/>
    </source>
</evidence>
<keyword evidence="1" id="KW-1133">Transmembrane helix</keyword>
<evidence type="ECO:0000313" key="2">
    <source>
        <dbReference type="EMBL" id="GEK84541.1"/>
    </source>
</evidence>
<dbReference type="Proteomes" id="UP000321154">
    <property type="component" value="Unassembled WGS sequence"/>
</dbReference>
<feature type="transmembrane region" description="Helical" evidence="1">
    <location>
        <begin position="73"/>
        <end position="94"/>
    </location>
</feature>
<feature type="transmembrane region" description="Helical" evidence="1">
    <location>
        <begin position="16"/>
        <end position="35"/>
    </location>
</feature>
<keyword evidence="1" id="KW-0812">Transmembrane</keyword>
<reference evidence="3 5" key="2">
    <citation type="submission" date="2020-07" db="EMBL/GenBank/DDBJ databases">
        <title>Sequencing the genomes of 1000 actinobacteria strains.</title>
        <authorList>
            <person name="Klenk H.-P."/>
        </authorList>
    </citation>
    <scope>NUCLEOTIDE SEQUENCE [LARGE SCALE GENOMIC DNA]</scope>
    <source>
        <strain evidence="3 5">DSM 10309</strain>
    </source>
</reference>